<name>A0ABN3FNS5_9PSEU</name>
<protein>
    <submittedName>
        <fullName evidence="1">Uncharacterized protein</fullName>
    </submittedName>
</protein>
<gene>
    <name evidence="1" type="ORF">GCM10009854_06640</name>
</gene>
<sequence>MGLASGSSAAVSSADVPSRAAVRKGIEDLASGVGTVICGDLPRSEYAAVPVISPVADDRGRPSAMDQHRRAGGQVRSRVLGALGIGDGVTGRKRT</sequence>
<proteinExistence type="predicted"/>
<evidence type="ECO:0000313" key="1">
    <source>
        <dbReference type="EMBL" id="GAA2333879.1"/>
    </source>
</evidence>
<evidence type="ECO:0000313" key="2">
    <source>
        <dbReference type="Proteomes" id="UP001501218"/>
    </source>
</evidence>
<keyword evidence="2" id="KW-1185">Reference proteome</keyword>
<accession>A0ABN3FNS5</accession>
<dbReference type="EMBL" id="BAAARA010000002">
    <property type="protein sequence ID" value="GAA2333879.1"/>
    <property type="molecule type" value="Genomic_DNA"/>
</dbReference>
<reference evidence="1 2" key="1">
    <citation type="journal article" date="2019" name="Int. J. Syst. Evol. Microbiol.">
        <title>The Global Catalogue of Microorganisms (GCM) 10K type strain sequencing project: providing services to taxonomists for standard genome sequencing and annotation.</title>
        <authorList>
            <consortium name="The Broad Institute Genomics Platform"/>
            <consortium name="The Broad Institute Genome Sequencing Center for Infectious Disease"/>
            <person name="Wu L."/>
            <person name="Ma J."/>
        </authorList>
    </citation>
    <scope>NUCLEOTIDE SEQUENCE [LARGE SCALE GENOMIC DNA]</scope>
    <source>
        <strain evidence="1 2">JCM 16221</strain>
    </source>
</reference>
<dbReference type="Proteomes" id="UP001501218">
    <property type="component" value="Unassembled WGS sequence"/>
</dbReference>
<comment type="caution">
    <text evidence="1">The sequence shown here is derived from an EMBL/GenBank/DDBJ whole genome shotgun (WGS) entry which is preliminary data.</text>
</comment>
<organism evidence="1 2">
    <name type="scientific">Saccharopolyspora halophila</name>
    <dbReference type="NCBI Taxonomy" id="405551"/>
    <lineage>
        <taxon>Bacteria</taxon>
        <taxon>Bacillati</taxon>
        <taxon>Actinomycetota</taxon>
        <taxon>Actinomycetes</taxon>
        <taxon>Pseudonocardiales</taxon>
        <taxon>Pseudonocardiaceae</taxon>
        <taxon>Saccharopolyspora</taxon>
    </lineage>
</organism>